<dbReference type="Pfam" id="PF18013">
    <property type="entry name" value="Phage_lysozyme2"/>
    <property type="match status" value="1"/>
</dbReference>
<proteinExistence type="predicted"/>
<dbReference type="Gene3D" id="3.90.1720.10">
    <property type="entry name" value="endopeptidase domain like (from Nostoc punctiforme)"/>
    <property type="match status" value="1"/>
</dbReference>
<sequence>MSKDKNVDYYDSKEKSHEVVKNSVHVKESPISNDKYQDKVSAVSNKKDVLKKGSKENSRAKKISQSETKSAKVSPASASSKSSEDIKKSKKKLDEKNAEKISSTGSKTKSKKEKIKLNKNPHQRFLSNASKKELLKKQSLNRSKKNALTSLSGSKGELGEKNEQTEWTDKGSEAVQNSKTIVNQGKKLLNNRNDNLIKSFGQSFKKNFRKEKFFSNTQKTQSVANKMSTSSVNVAKNGTTTVSKWSATHFKELLSQAFSPKVLAIKFSVVGGWVGLAVILVLMVVFFIGGLANSSSQAAKQAEEFNPDSSIAERAQTVYNEIKKVDPNATTQGISAFLGNWDVESSINPKRAEGDYLAPPVGAKDDKDPAWDSEKWLTMGGPDIYNGGFPNILHRGLGLGQWTDTSDGSTRNTMLRDYAKSQKKKWYSLPLQINFAMSADTPYDRALFKAIVESDQSVEALADQVATLWERNNGDKMDQRKEQSRKWFNYFKNGGGSGSASANIPPEYVGKLKYPNPSKETSSGGYPGNAYAAGQCTWYVYNRFYQLGKTIPAYLGNGGQWGASASAQGYNTTSTPKAGYAASFPAGVAGAAAPYGHVAFVEYVNPDGSFLVSEMNMNGGLYKITYRVISSPAGVNFIDFKL</sequence>
<dbReference type="Pfam" id="PF05257">
    <property type="entry name" value="CHAP"/>
    <property type="match status" value="1"/>
</dbReference>
<keyword evidence="2" id="KW-0812">Transmembrane</keyword>
<feature type="compositionally biased region" description="Basic and acidic residues" evidence="1">
    <location>
        <begin position="45"/>
        <end position="59"/>
    </location>
</feature>
<dbReference type="EMBL" id="JAMWFV010000010">
    <property type="protein sequence ID" value="MDG6145601.1"/>
    <property type="molecule type" value="Genomic_DNA"/>
</dbReference>
<dbReference type="AlphaFoldDB" id="A0A9X4SBP4"/>
<protein>
    <submittedName>
        <fullName evidence="3">Phage tail tip lysozyme</fullName>
    </submittedName>
</protein>
<feature type="compositionally biased region" description="Basic and acidic residues" evidence="1">
    <location>
        <begin position="1"/>
        <end position="28"/>
    </location>
</feature>
<evidence type="ECO:0000313" key="4">
    <source>
        <dbReference type="Proteomes" id="UP001153199"/>
    </source>
</evidence>
<evidence type="ECO:0000313" key="3">
    <source>
        <dbReference type="EMBL" id="MDG6145601.1"/>
    </source>
</evidence>
<dbReference type="InterPro" id="IPR007921">
    <property type="entry name" value="CHAP_dom"/>
</dbReference>
<dbReference type="Proteomes" id="UP001153199">
    <property type="component" value="Unassembled WGS sequence"/>
</dbReference>
<feature type="compositionally biased region" description="Basic residues" evidence="1">
    <location>
        <begin position="108"/>
        <end position="122"/>
    </location>
</feature>
<dbReference type="Gene3D" id="1.10.530.10">
    <property type="match status" value="1"/>
</dbReference>
<dbReference type="InterPro" id="IPR041219">
    <property type="entry name" value="Phage_lysozyme2"/>
</dbReference>
<feature type="compositionally biased region" description="Polar residues" evidence="1">
    <location>
        <begin position="138"/>
        <end position="153"/>
    </location>
</feature>
<evidence type="ECO:0000256" key="1">
    <source>
        <dbReference type="SAM" id="MobiDB-lite"/>
    </source>
</evidence>
<keyword evidence="4" id="KW-1185">Reference proteome</keyword>
<reference evidence="3" key="1">
    <citation type="submission" date="2022-06" db="EMBL/GenBank/DDBJ databases">
        <title>Lactococcus from bovine mastitis in China.</title>
        <authorList>
            <person name="Lin Y."/>
            <person name="Han B."/>
        </authorList>
    </citation>
    <scope>NUCLEOTIDE SEQUENCE</scope>
    <source>
        <strain evidence="3">Ningxia-I-26</strain>
    </source>
</reference>
<feature type="compositionally biased region" description="Basic and acidic residues" evidence="1">
    <location>
        <begin position="157"/>
        <end position="172"/>
    </location>
</feature>
<dbReference type="SUPFAM" id="SSF54001">
    <property type="entry name" value="Cysteine proteinases"/>
    <property type="match status" value="1"/>
</dbReference>
<gene>
    <name evidence="3" type="ORF">NF717_08035</name>
</gene>
<keyword evidence="2" id="KW-1133">Transmembrane helix</keyword>
<dbReference type="PROSITE" id="PS50911">
    <property type="entry name" value="CHAP"/>
    <property type="match status" value="1"/>
</dbReference>
<keyword evidence="2" id="KW-0472">Membrane</keyword>
<organism evidence="3 4">
    <name type="scientific">Lactococcus formosensis</name>
    <dbReference type="NCBI Taxonomy" id="1281486"/>
    <lineage>
        <taxon>Bacteria</taxon>
        <taxon>Bacillati</taxon>
        <taxon>Bacillota</taxon>
        <taxon>Bacilli</taxon>
        <taxon>Lactobacillales</taxon>
        <taxon>Streptococcaceae</taxon>
        <taxon>Lactococcus</taxon>
    </lineage>
</organism>
<accession>A0A9X4SBP4</accession>
<comment type="caution">
    <text evidence="3">The sequence shown here is derived from an EMBL/GenBank/DDBJ whole genome shotgun (WGS) entry which is preliminary data.</text>
</comment>
<feature type="transmembrane region" description="Helical" evidence="2">
    <location>
        <begin position="270"/>
        <end position="292"/>
    </location>
</feature>
<dbReference type="RefSeq" id="WP_238077068.1">
    <property type="nucleotide sequence ID" value="NZ_JAMWDY010000007.1"/>
</dbReference>
<feature type="compositionally biased region" description="Basic and acidic residues" evidence="1">
    <location>
        <begin position="82"/>
        <end position="99"/>
    </location>
</feature>
<dbReference type="InterPro" id="IPR038765">
    <property type="entry name" value="Papain-like_cys_pep_sf"/>
</dbReference>
<feature type="region of interest" description="Disordered" evidence="1">
    <location>
        <begin position="1"/>
        <end position="177"/>
    </location>
</feature>
<evidence type="ECO:0000256" key="2">
    <source>
        <dbReference type="SAM" id="Phobius"/>
    </source>
</evidence>
<feature type="compositionally biased region" description="Low complexity" evidence="1">
    <location>
        <begin position="71"/>
        <end position="81"/>
    </location>
</feature>
<name>A0A9X4SBP4_9LACT</name>